<reference evidence="2" key="1">
    <citation type="submission" date="2016-04" db="EMBL/GenBank/DDBJ databases">
        <title>Cephalotus genome sequencing.</title>
        <authorList>
            <person name="Fukushima K."/>
            <person name="Hasebe M."/>
            <person name="Fang X."/>
        </authorList>
    </citation>
    <scope>NUCLEOTIDE SEQUENCE [LARGE SCALE GENOMIC DNA]</scope>
    <source>
        <strain evidence="2">cv. St1</strain>
    </source>
</reference>
<protein>
    <submittedName>
        <fullName evidence="1">UBN2 domain-containing protein</fullName>
    </submittedName>
</protein>
<evidence type="ECO:0000313" key="2">
    <source>
        <dbReference type="Proteomes" id="UP000187406"/>
    </source>
</evidence>
<organism evidence="1 2">
    <name type="scientific">Cephalotus follicularis</name>
    <name type="common">Albany pitcher plant</name>
    <dbReference type="NCBI Taxonomy" id="3775"/>
    <lineage>
        <taxon>Eukaryota</taxon>
        <taxon>Viridiplantae</taxon>
        <taxon>Streptophyta</taxon>
        <taxon>Embryophyta</taxon>
        <taxon>Tracheophyta</taxon>
        <taxon>Spermatophyta</taxon>
        <taxon>Magnoliopsida</taxon>
        <taxon>eudicotyledons</taxon>
        <taxon>Gunneridae</taxon>
        <taxon>Pentapetalae</taxon>
        <taxon>rosids</taxon>
        <taxon>fabids</taxon>
        <taxon>Oxalidales</taxon>
        <taxon>Cephalotaceae</taxon>
        <taxon>Cephalotus</taxon>
    </lineage>
</organism>
<comment type="caution">
    <text evidence="1">The sequence shown here is derived from an EMBL/GenBank/DDBJ whole genome shotgun (WGS) entry which is preliminary data.</text>
</comment>
<dbReference type="EMBL" id="BDDD01000255">
    <property type="protein sequence ID" value="GAV62430.1"/>
    <property type="molecule type" value="Genomic_DNA"/>
</dbReference>
<dbReference type="PANTHER" id="PTHR47481">
    <property type="match status" value="1"/>
</dbReference>
<dbReference type="Proteomes" id="UP000187406">
    <property type="component" value="Unassembled WGS sequence"/>
</dbReference>
<name>A0A1Q3B3A1_CEPFO</name>
<dbReference type="OrthoDB" id="1305658at2759"/>
<proteinExistence type="predicted"/>
<dbReference type="PANTHER" id="PTHR47481:SF43">
    <property type="entry name" value="RETROTRANSPOSON COPIA-LIKE N-TERMINAL DOMAIN-CONTAINING PROTEIN"/>
    <property type="match status" value="1"/>
</dbReference>
<accession>A0A1Q3B3A1</accession>
<sequence length="197" mass="22031">ESVIPIVVGLDISHEVWRALKFAFASPLNTRIFNLPMQMQKSQASDESVTRFLQRLKANADELVVAGRPVPLPDFNIYIFKGLKPEFKDLVTTFSSRSDPITYSELLGLLLSHEFLHGDSLNTINISSSVGTTPTTVHLPTCPNVPTPIPLMVVVIIPGSWSRAWPRPPFLSFFWLLHAWAQLISPSVLPYLSRNQP</sequence>
<dbReference type="AlphaFoldDB" id="A0A1Q3B3A1"/>
<gene>
    <name evidence="1" type="ORF">CFOL_v3_05953</name>
</gene>
<dbReference type="InParanoid" id="A0A1Q3B3A1"/>
<keyword evidence="2" id="KW-1185">Reference proteome</keyword>
<evidence type="ECO:0000313" key="1">
    <source>
        <dbReference type="EMBL" id="GAV62430.1"/>
    </source>
</evidence>
<feature type="non-terminal residue" evidence="1">
    <location>
        <position position="1"/>
    </location>
</feature>
<dbReference type="Pfam" id="PF14223">
    <property type="entry name" value="Retrotran_gag_2"/>
    <property type="match status" value="1"/>
</dbReference>